<dbReference type="GO" id="GO:0046872">
    <property type="term" value="F:metal ion binding"/>
    <property type="evidence" value="ECO:0007669"/>
    <property type="project" value="UniProtKB-UniRule"/>
</dbReference>
<comment type="similarity">
    <text evidence="1">Belongs to the UxaE family.</text>
</comment>
<reference evidence="2" key="1">
    <citation type="submission" date="2022-11" db="EMBL/GenBank/DDBJ databases">
        <title>Marilongibacter aestuarii gen. nov., sp. nov., isolated from tidal flat sediment.</title>
        <authorList>
            <person name="Jiayan W."/>
        </authorList>
    </citation>
    <scope>NUCLEOTIDE SEQUENCE</scope>
    <source>
        <strain evidence="2">Z1-6</strain>
    </source>
</reference>
<feature type="active site" description="Proton donor" evidence="1">
    <location>
        <position position="183"/>
    </location>
</feature>
<dbReference type="AlphaFoldDB" id="A0A9X3J8R9"/>
<dbReference type="HAMAP" id="MF_02243">
    <property type="entry name" value="UxaE"/>
    <property type="match status" value="1"/>
</dbReference>
<dbReference type="Proteomes" id="UP001145087">
    <property type="component" value="Unassembled WGS sequence"/>
</dbReference>
<feature type="binding site" evidence="1">
    <location>
        <position position="265"/>
    </location>
    <ligand>
        <name>a divalent metal cation</name>
        <dbReference type="ChEBI" id="CHEBI:60240"/>
    </ligand>
</feature>
<proteinExistence type="inferred from homology"/>
<dbReference type="EC" id="5.1.2.7" evidence="1"/>
<comment type="function">
    <text evidence="1">Catalyzes the epimerization of D-tagaturonate (D-TagA) to D-fructuronate (D-FruA).</text>
</comment>
<keyword evidence="1" id="KW-0479">Metal-binding</keyword>
<dbReference type="EMBL" id="JAPOHD010000068">
    <property type="protein sequence ID" value="MCY1723342.1"/>
    <property type="molecule type" value="Genomic_DNA"/>
</dbReference>
<evidence type="ECO:0000313" key="2">
    <source>
        <dbReference type="EMBL" id="MCY1723342.1"/>
    </source>
</evidence>
<dbReference type="GO" id="GO:0016856">
    <property type="term" value="F:racemase and epimerase activity, acting on hydroxy acids and derivatives"/>
    <property type="evidence" value="ECO:0007669"/>
    <property type="project" value="UniProtKB-UniRule"/>
</dbReference>
<feature type="binding site" evidence="1">
    <location>
        <position position="87"/>
    </location>
    <ligand>
        <name>a divalent metal cation</name>
        <dbReference type="ChEBI" id="CHEBI:60240"/>
    </ligand>
</feature>
<accession>A0A9X3J8R9</accession>
<name>A0A9X3J8R9_9BACT</name>
<evidence type="ECO:0000313" key="3">
    <source>
        <dbReference type="Proteomes" id="UP001145087"/>
    </source>
</evidence>
<gene>
    <name evidence="1" type="primary">uxaE</name>
    <name evidence="2" type="ORF">OU798_23530</name>
</gene>
<dbReference type="Pfam" id="PF16257">
    <property type="entry name" value="UxaE"/>
    <property type="match status" value="1"/>
</dbReference>
<comment type="catalytic activity">
    <reaction evidence="1">
        <text>keto-D-tagaturonate = keto-D-fructuronate</text>
        <dbReference type="Rhea" id="RHEA:51656"/>
        <dbReference type="ChEBI" id="CHEBI:17886"/>
        <dbReference type="ChEBI" id="CHEBI:59881"/>
        <dbReference type="EC" id="5.1.2.7"/>
    </reaction>
</comment>
<comment type="caution">
    <text evidence="2">The sequence shown here is derived from an EMBL/GenBank/DDBJ whole genome shotgun (WGS) entry which is preliminary data.</text>
</comment>
<organism evidence="2 3">
    <name type="scientific">Draconibacterium aestuarii</name>
    <dbReference type="NCBI Taxonomy" id="2998507"/>
    <lineage>
        <taxon>Bacteria</taxon>
        <taxon>Pseudomonadati</taxon>
        <taxon>Bacteroidota</taxon>
        <taxon>Bacteroidia</taxon>
        <taxon>Marinilabiliales</taxon>
        <taxon>Prolixibacteraceae</taxon>
        <taxon>Draconibacterium</taxon>
    </lineage>
</organism>
<sequence length="423" mass="47157">MNQLKQSKMDLEKYSFGVGDRFNHEGQAQLKALIKANKKGIRVAPVWNKSNREHQIVHSEPAGTRIEADNAVKALDYSGGYSVDADHINLSNVDRFLEHCDFFTLDVATYIGNPSEEEDVEAFKKSCLSLGDTVNIPGIADPILISDKLLNEVAGKYLAAVKEAAKIYHHIEAAKGKGNFVTEVSMDEVDAPQTPVDMFFILKMIANENIPAQTIAPKFTGRFNKGVDYVGDVEQFAKEFEQDVLVIDYTVKEFGLPKDLKLSVHSGSDKFTIYPIMARIIKKYDKGIHVKTAGTTWLEEVIGLAISGDEGLVVAKEIYTKALARKEELCGPYADVIDIDDAQLPSADDVAEWTGEKFGNTLRHNPGHPDYNMNFRQLIHVGYKVASEMGDTYTNLLKKYADVVGGCVEENIYERHLKRLFDL</sequence>
<keyword evidence="1" id="KW-0413">Isomerase</keyword>
<dbReference type="InterPro" id="IPR032586">
    <property type="entry name" value="UxaE"/>
</dbReference>
<feature type="active site" description="Proton acceptor" evidence="1">
    <location>
        <position position="86"/>
    </location>
</feature>
<feature type="binding site" evidence="1">
    <location>
        <position position="225"/>
    </location>
    <ligand>
        <name>a divalent metal cation</name>
        <dbReference type="ChEBI" id="CHEBI:60240"/>
    </ligand>
</feature>
<comment type="cofactor">
    <cofactor evidence="1">
        <name>a divalent metal cation</name>
        <dbReference type="ChEBI" id="CHEBI:60240"/>
    </cofactor>
</comment>
<keyword evidence="3" id="KW-1185">Reference proteome</keyword>
<dbReference type="RefSeq" id="WP_343335733.1">
    <property type="nucleotide sequence ID" value="NZ_JAPOHD010000068.1"/>
</dbReference>
<evidence type="ECO:0000256" key="1">
    <source>
        <dbReference type="HAMAP-Rule" id="MF_02243"/>
    </source>
</evidence>
<protein>
    <recommendedName>
        <fullName evidence="1">Tagaturonate/fructuronate epimerase</fullName>
        <shortName evidence="1">D-TagA/D-FruA epimerase</shortName>
        <ecNumber evidence="1">5.1.2.7</ecNumber>
    </recommendedName>
</protein>